<organism evidence="1 2">
    <name type="scientific">Toxocara canis</name>
    <name type="common">Canine roundworm</name>
    <dbReference type="NCBI Taxonomy" id="6265"/>
    <lineage>
        <taxon>Eukaryota</taxon>
        <taxon>Metazoa</taxon>
        <taxon>Ecdysozoa</taxon>
        <taxon>Nematoda</taxon>
        <taxon>Chromadorea</taxon>
        <taxon>Rhabditida</taxon>
        <taxon>Spirurina</taxon>
        <taxon>Ascaridomorpha</taxon>
        <taxon>Ascaridoidea</taxon>
        <taxon>Toxocaridae</taxon>
        <taxon>Toxocara</taxon>
    </lineage>
</organism>
<dbReference type="AlphaFoldDB" id="A0A0B2UTA9"/>
<accession>A0A0B2UTA9</accession>
<sequence length="109" mass="11966">MTNTNVSRNKARSVPLRAPRMIGSSNVSGFGHRNFLTMLSTSSLPGAIANPWMNSALASSLRRLPLHPQPLQSRGFGVSFKLRKSLDASTTVALLRIKIRAPSETQIWH</sequence>
<proteinExistence type="predicted"/>
<name>A0A0B2UTA9_TOXCA</name>
<keyword evidence="2" id="KW-1185">Reference proteome</keyword>
<gene>
    <name evidence="1" type="ORF">Tcan_13093</name>
</gene>
<dbReference type="EMBL" id="JPKZ01003226">
    <property type="protein sequence ID" value="KHN72638.1"/>
    <property type="molecule type" value="Genomic_DNA"/>
</dbReference>
<dbReference type="Proteomes" id="UP000031036">
    <property type="component" value="Unassembled WGS sequence"/>
</dbReference>
<evidence type="ECO:0000313" key="1">
    <source>
        <dbReference type="EMBL" id="KHN72638.1"/>
    </source>
</evidence>
<protein>
    <submittedName>
        <fullName evidence="1">Uncharacterized protein</fullName>
    </submittedName>
</protein>
<comment type="caution">
    <text evidence="1">The sequence shown here is derived from an EMBL/GenBank/DDBJ whole genome shotgun (WGS) entry which is preliminary data.</text>
</comment>
<evidence type="ECO:0000313" key="2">
    <source>
        <dbReference type="Proteomes" id="UP000031036"/>
    </source>
</evidence>
<reference evidence="1 2" key="1">
    <citation type="submission" date="2014-11" db="EMBL/GenBank/DDBJ databases">
        <title>Genetic blueprint of the zoonotic pathogen Toxocara canis.</title>
        <authorList>
            <person name="Zhu X.-Q."/>
            <person name="Korhonen P.K."/>
            <person name="Cai H."/>
            <person name="Young N.D."/>
            <person name="Nejsum P."/>
            <person name="von Samson-Himmelstjerna G."/>
            <person name="Boag P.R."/>
            <person name="Tan P."/>
            <person name="Li Q."/>
            <person name="Min J."/>
            <person name="Yang Y."/>
            <person name="Wang X."/>
            <person name="Fang X."/>
            <person name="Hall R.S."/>
            <person name="Hofmann A."/>
            <person name="Sternberg P.W."/>
            <person name="Jex A.R."/>
            <person name="Gasser R.B."/>
        </authorList>
    </citation>
    <scope>NUCLEOTIDE SEQUENCE [LARGE SCALE GENOMIC DNA]</scope>
    <source>
        <strain evidence="1">PN_DK_2014</strain>
    </source>
</reference>